<feature type="compositionally biased region" description="Basic residues" evidence="9">
    <location>
        <begin position="427"/>
        <end position="436"/>
    </location>
</feature>
<evidence type="ECO:0000313" key="15">
    <source>
        <dbReference type="Proteomes" id="UP000325081"/>
    </source>
</evidence>
<dbReference type="SMART" id="SM00317">
    <property type="entry name" value="SET"/>
    <property type="match status" value="1"/>
</dbReference>
<keyword evidence="2" id="KW-0158">Chromosome</keyword>
<keyword evidence="3 14" id="KW-0489">Methyltransferase</keyword>
<evidence type="ECO:0000259" key="10">
    <source>
        <dbReference type="PROSITE" id="PS50280"/>
    </source>
</evidence>
<feature type="compositionally biased region" description="Polar residues" evidence="9">
    <location>
        <begin position="1"/>
        <end position="12"/>
    </location>
</feature>
<dbReference type="InterPro" id="IPR003105">
    <property type="entry name" value="SRA_YDG"/>
</dbReference>
<dbReference type="InterPro" id="IPR051357">
    <property type="entry name" value="H3K9_HMTase_SUVAR3-9"/>
</dbReference>
<dbReference type="InterPro" id="IPR046341">
    <property type="entry name" value="SET_dom_sf"/>
</dbReference>
<dbReference type="InterPro" id="IPR015947">
    <property type="entry name" value="PUA-like_sf"/>
</dbReference>
<comment type="subcellular location">
    <subcellularLocation>
        <location evidence="1">Chromosome</location>
    </subcellularLocation>
    <subcellularLocation>
        <location evidence="8">Nucleus</location>
    </subcellularLocation>
</comment>
<keyword evidence="15" id="KW-1185">Reference proteome</keyword>
<gene>
    <name evidence="14" type="ORF">STAS_17058</name>
</gene>
<evidence type="ECO:0000256" key="9">
    <source>
        <dbReference type="SAM" id="MobiDB-lite"/>
    </source>
</evidence>
<proteinExistence type="predicted"/>
<dbReference type="Proteomes" id="UP000325081">
    <property type="component" value="Unassembled WGS sequence"/>
</dbReference>
<evidence type="ECO:0000259" key="13">
    <source>
        <dbReference type="PROSITE" id="PS51015"/>
    </source>
</evidence>
<dbReference type="Pfam" id="PF00856">
    <property type="entry name" value="SET"/>
    <property type="match status" value="1"/>
</dbReference>
<sequence>MASISNGASGEVSNIRPLENGCLPKYKPRRRVSAVRDFPPLCGRNTVPVNLKPEEIRGSEPGPILANTFGSPKMAETIGPQLVGYSEDDIKAESNEVNTSEMPKPVKDWETKTDTDLLNDVRCSSVKNSNIKVECESHEALSITVDVDMTEPLEELDAAENLITNGKLNEINALDGAKTDSPHKETEARGQTLLDKLNKVQTLTLVKKSGLEAAKPIQDSSVRVKFKYRTTTVSAVRDFPPYCGINVRLPVEEGWPGGDVKLKSASHEILPGTVLQDWTIRQITQTSQGKCLIRLKKSLVANESTALSDGWAGGRPLGSGKSSGTVQQSNIQKLERGDAVVHDEDMPEIATTISAEHAGKNVVNYPGKRDERFKPLHSASSSNDDKNRKIIYALMGEPNCSWKKAKTSPSNKHDRRMSGERNELSPSRRHKSKVTAKKSIQNVKPLVPLSKMREKVRINNDGDDDGSPDALLPAYGEQKKGNLSRKSLKQKDFEVTLPPFGPNSSGHGDARNKVRETLCLFNAICRKLLQKEEATSTPEHEHKPGRNVKRIDLFAANAIKEQGKEVNSEKQILGDVPGVQVGDEFQYRVELAVVGIHRLYQAGIDSMKLENGLSVAVSIVSSGSYSDDMENSDVLIYSGQGGNVVGKQRQNPHDQKLVRGNLALKNSIDAKTPVRVVRGWKDKAVDPLDPKPKLVTTYVYDGLYTVEKYWMETGPHGKQVFMFELRRKPGQPELPWKQLKKSSNNARFRPSVCIMDVSRKKEPFGIPAVNTIDDEKPPSFDYVERMMYPSWHNPVAPPGCDCTGRCSDSRKCRCAVRNGGEIPYNRNGALVETKLLVYECGPHCKCPPSCYDRVSQRGIRHQLEIFKTETRGWGVRSLTSIPSGSFICEYAGELLKHTEADRRIGSDEYLFDIGQNLSDSCLNAEDEALSAELVGEGGYTIDACRHGNVGRFINHSCAPNLYAQNVIYDHDDMKMPHVMLFAMENIPPLKELTYHYNYSVDQIQDSHGNIKVKKCYCGAAECTGRMY</sequence>
<dbReference type="InterPro" id="IPR007728">
    <property type="entry name" value="Pre-SET_dom"/>
</dbReference>
<dbReference type="SUPFAM" id="SSF82199">
    <property type="entry name" value="SET domain"/>
    <property type="match status" value="1"/>
</dbReference>
<dbReference type="PROSITE" id="PS50867">
    <property type="entry name" value="PRE_SET"/>
    <property type="match status" value="1"/>
</dbReference>
<dbReference type="GO" id="GO:0005694">
    <property type="term" value="C:chromosome"/>
    <property type="evidence" value="ECO:0007669"/>
    <property type="project" value="UniProtKB-SubCell"/>
</dbReference>
<protein>
    <submittedName>
        <fullName evidence="14">Histone-lysine N-methyltransferase</fullName>
    </submittedName>
</protein>
<dbReference type="GO" id="GO:0008270">
    <property type="term" value="F:zinc ion binding"/>
    <property type="evidence" value="ECO:0007669"/>
    <property type="project" value="InterPro"/>
</dbReference>
<evidence type="ECO:0000256" key="3">
    <source>
        <dbReference type="ARBA" id="ARBA00022603"/>
    </source>
</evidence>
<dbReference type="InterPro" id="IPR003616">
    <property type="entry name" value="Post-SET_dom"/>
</dbReference>
<evidence type="ECO:0000256" key="1">
    <source>
        <dbReference type="ARBA" id="ARBA00004286"/>
    </source>
</evidence>
<dbReference type="PANTHER" id="PTHR45660:SF46">
    <property type="entry name" value="HISTONE-LYSINE N-METHYLTRANSFERASE, H3 LYSINE-9 SPECIFIC SUVH6"/>
    <property type="match status" value="1"/>
</dbReference>
<dbReference type="Gene3D" id="2.170.270.10">
    <property type="entry name" value="SET domain"/>
    <property type="match status" value="1"/>
</dbReference>
<dbReference type="Pfam" id="PF02182">
    <property type="entry name" value="SAD_SRA"/>
    <property type="match status" value="1"/>
</dbReference>
<dbReference type="PROSITE" id="PS51575">
    <property type="entry name" value="SAM_MT43_SUVAR39_2"/>
    <property type="match status" value="1"/>
</dbReference>
<evidence type="ECO:0000256" key="2">
    <source>
        <dbReference type="ARBA" id="ARBA00022454"/>
    </source>
</evidence>
<keyword evidence="5" id="KW-0949">S-adenosyl-L-methionine</keyword>
<evidence type="ECO:0000256" key="8">
    <source>
        <dbReference type="PROSITE-ProRule" id="PRU00358"/>
    </source>
</evidence>
<dbReference type="GO" id="GO:0032259">
    <property type="term" value="P:methylation"/>
    <property type="evidence" value="ECO:0007669"/>
    <property type="project" value="UniProtKB-KW"/>
</dbReference>
<feature type="domain" description="Post-SET" evidence="12">
    <location>
        <begin position="1011"/>
        <end position="1027"/>
    </location>
</feature>
<organism evidence="14 15">
    <name type="scientific">Striga asiatica</name>
    <name type="common">Asiatic witchweed</name>
    <name type="synonym">Buchnera asiatica</name>
    <dbReference type="NCBI Taxonomy" id="4170"/>
    <lineage>
        <taxon>Eukaryota</taxon>
        <taxon>Viridiplantae</taxon>
        <taxon>Streptophyta</taxon>
        <taxon>Embryophyta</taxon>
        <taxon>Tracheophyta</taxon>
        <taxon>Spermatophyta</taxon>
        <taxon>Magnoliopsida</taxon>
        <taxon>eudicotyledons</taxon>
        <taxon>Gunneridae</taxon>
        <taxon>Pentapetalae</taxon>
        <taxon>asterids</taxon>
        <taxon>lamiids</taxon>
        <taxon>Lamiales</taxon>
        <taxon>Orobanchaceae</taxon>
        <taxon>Buchnereae</taxon>
        <taxon>Striga</taxon>
    </lineage>
</organism>
<dbReference type="AlphaFoldDB" id="A0A5A7Q591"/>
<evidence type="ECO:0000256" key="5">
    <source>
        <dbReference type="ARBA" id="ARBA00022691"/>
    </source>
</evidence>
<dbReference type="SUPFAM" id="SSF88697">
    <property type="entry name" value="PUA domain-like"/>
    <property type="match status" value="1"/>
</dbReference>
<dbReference type="InterPro" id="IPR001214">
    <property type="entry name" value="SET_dom"/>
</dbReference>
<dbReference type="InterPro" id="IPR025794">
    <property type="entry name" value="H3-K9-MeTrfase_plant"/>
</dbReference>
<dbReference type="PROSITE" id="PS51015">
    <property type="entry name" value="YDG"/>
    <property type="match status" value="1"/>
</dbReference>
<keyword evidence="7 8" id="KW-0539">Nucleus</keyword>
<keyword evidence="6" id="KW-0156">Chromatin regulator</keyword>
<dbReference type="GO" id="GO:0003690">
    <property type="term" value="F:double-stranded DNA binding"/>
    <property type="evidence" value="ECO:0007669"/>
    <property type="project" value="TreeGrafter"/>
</dbReference>
<feature type="region of interest" description="Disordered" evidence="9">
    <location>
        <begin position="365"/>
        <end position="387"/>
    </location>
</feature>
<dbReference type="SMART" id="SM00466">
    <property type="entry name" value="SRA"/>
    <property type="match status" value="1"/>
</dbReference>
<dbReference type="GO" id="GO:0005634">
    <property type="term" value="C:nucleus"/>
    <property type="evidence" value="ECO:0007669"/>
    <property type="project" value="UniProtKB-SubCell"/>
</dbReference>
<evidence type="ECO:0000259" key="12">
    <source>
        <dbReference type="PROSITE" id="PS50868"/>
    </source>
</evidence>
<dbReference type="Pfam" id="PF05033">
    <property type="entry name" value="Pre-SET"/>
    <property type="match status" value="1"/>
</dbReference>
<accession>A0A5A7Q591</accession>
<dbReference type="GO" id="GO:0042054">
    <property type="term" value="F:histone methyltransferase activity"/>
    <property type="evidence" value="ECO:0007669"/>
    <property type="project" value="InterPro"/>
</dbReference>
<dbReference type="OrthoDB" id="5792673at2759"/>
<evidence type="ECO:0000256" key="4">
    <source>
        <dbReference type="ARBA" id="ARBA00022679"/>
    </source>
</evidence>
<reference evidence="15" key="1">
    <citation type="journal article" date="2019" name="Curr. Biol.">
        <title>Genome Sequence of Striga asiatica Provides Insight into the Evolution of Plant Parasitism.</title>
        <authorList>
            <person name="Yoshida S."/>
            <person name="Kim S."/>
            <person name="Wafula E.K."/>
            <person name="Tanskanen J."/>
            <person name="Kim Y.M."/>
            <person name="Honaas L."/>
            <person name="Yang Z."/>
            <person name="Spallek T."/>
            <person name="Conn C.E."/>
            <person name="Ichihashi Y."/>
            <person name="Cheong K."/>
            <person name="Cui S."/>
            <person name="Der J.P."/>
            <person name="Gundlach H."/>
            <person name="Jiao Y."/>
            <person name="Hori C."/>
            <person name="Ishida J.K."/>
            <person name="Kasahara H."/>
            <person name="Kiba T."/>
            <person name="Kim M.S."/>
            <person name="Koo N."/>
            <person name="Laohavisit A."/>
            <person name="Lee Y.H."/>
            <person name="Lumba S."/>
            <person name="McCourt P."/>
            <person name="Mortimer J.C."/>
            <person name="Mutuku J.M."/>
            <person name="Nomura T."/>
            <person name="Sasaki-Sekimoto Y."/>
            <person name="Seto Y."/>
            <person name="Wang Y."/>
            <person name="Wakatake T."/>
            <person name="Sakakibara H."/>
            <person name="Demura T."/>
            <person name="Yamaguchi S."/>
            <person name="Yoneyama K."/>
            <person name="Manabe R.I."/>
            <person name="Nelson D.C."/>
            <person name="Schulman A.H."/>
            <person name="Timko M.P."/>
            <person name="dePamphilis C.W."/>
            <person name="Choi D."/>
            <person name="Shirasu K."/>
        </authorList>
    </citation>
    <scope>NUCLEOTIDE SEQUENCE [LARGE SCALE GENOMIC DNA]</scope>
    <source>
        <strain evidence="15">cv. UVA1</strain>
    </source>
</reference>
<dbReference type="SMART" id="SM00468">
    <property type="entry name" value="PreSET"/>
    <property type="match status" value="1"/>
</dbReference>
<evidence type="ECO:0000256" key="7">
    <source>
        <dbReference type="ARBA" id="ARBA00023242"/>
    </source>
</evidence>
<feature type="domain" description="Pre-SET" evidence="11">
    <location>
        <begin position="798"/>
        <end position="858"/>
    </location>
</feature>
<evidence type="ECO:0000259" key="11">
    <source>
        <dbReference type="PROSITE" id="PS50867"/>
    </source>
</evidence>
<comment type="caution">
    <text evidence="14">The sequence shown here is derived from an EMBL/GenBank/DDBJ whole genome shotgun (WGS) entry which is preliminary data.</text>
</comment>
<keyword evidence="4 14" id="KW-0808">Transferase</keyword>
<feature type="domain" description="YDG" evidence="13">
    <location>
        <begin position="574"/>
        <end position="727"/>
    </location>
</feature>
<evidence type="ECO:0000256" key="6">
    <source>
        <dbReference type="ARBA" id="ARBA00022853"/>
    </source>
</evidence>
<dbReference type="PANTHER" id="PTHR45660">
    <property type="entry name" value="HISTONE-LYSINE N-METHYLTRANSFERASE SETMAR"/>
    <property type="match status" value="1"/>
</dbReference>
<name>A0A5A7Q591_STRAF</name>
<feature type="region of interest" description="Disordered" evidence="9">
    <location>
        <begin position="458"/>
        <end position="485"/>
    </location>
</feature>
<dbReference type="Gene3D" id="2.30.280.10">
    <property type="entry name" value="SRA-YDG"/>
    <property type="match status" value="1"/>
</dbReference>
<dbReference type="PROSITE" id="PS50868">
    <property type="entry name" value="POST_SET"/>
    <property type="match status" value="1"/>
</dbReference>
<feature type="region of interest" description="Disordered" evidence="9">
    <location>
        <begin position="402"/>
        <end position="438"/>
    </location>
</feature>
<evidence type="ECO:0000313" key="14">
    <source>
        <dbReference type="EMBL" id="GER40380.1"/>
    </source>
</evidence>
<dbReference type="EMBL" id="BKCP01005850">
    <property type="protein sequence ID" value="GER40380.1"/>
    <property type="molecule type" value="Genomic_DNA"/>
</dbReference>
<feature type="region of interest" description="Disordered" evidence="9">
    <location>
        <begin position="1"/>
        <end position="26"/>
    </location>
</feature>
<feature type="domain" description="SET" evidence="10">
    <location>
        <begin position="861"/>
        <end position="997"/>
    </location>
</feature>
<dbReference type="InterPro" id="IPR036987">
    <property type="entry name" value="SRA-YDG_sf"/>
</dbReference>
<dbReference type="PROSITE" id="PS50280">
    <property type="entry name" value="SET"/>
    <property type="match status" value="1"/>
</dbReference>